<keyword evidence="2" id="KW-0813">Transport</keyword>
<evidence type="ECO:0000256" key="2">
    <source>
        <dbReference type="ARBA" id="ARBA00022448"/>
    </source>
</evidence>
<dbReference type="PANTHER" id="PTHR33376">
    <property type="match status" value="1"/>
</dbReference>
<dbReference type="EMBL" id="LO017727">
    <property type="protein sequence ID" value="CRH07287.1"/>
    <property type="molecule type" value="Genomic_DNA"/>
</dbReference>
<evidence type="ECO:0000256" key="1">
    <source>
        <dbReference type="ARBA" id="ARBA00009023"/>
    </source>
</evidence>
<dbReference type="InterPro" id="IPR018389">
    <property type="entry name" value="DctP_fam"/>
</dbReference>
<comment type="similarity">
    <text evidence="1">Belongs to the bacterial solute-binding protein 7 family.</text>
</comment>
<dbReference type="Pfam" id="PF03480">
    <property type="entry name" value="DctP"/>
    <property type="match status" value="1"/>
</dbReference>
<organism evidence="5">
    <name type="scientific">Magnetococcus massalia (strain MO-1)</name>
    <dbReference type="NCBI Taxonomy" id="451514"/>
    <lineage>
        <taxon>Bacteria</taxon>
        <taxon>Pseudomonadati</taxon>
        <taxon>Pseudomonadota</taxon>
        <taxon>Magnetococcia</taxon>
        <taxon>Magnetococcales</taxon>
        <taxon>Magnetococcaceae</taxon>
        <taxon>Magnetococcus</taxon>
    </lineage>
</organism>
<feature type="chain" id="PRO_5010584642" evidence="4">
    <location>
        <begin position="25"/>
        <end position="350"/>
    </location>
</feature>
<protein>
    <submittedName>
        <fullName evidence="5">Putative TRAP dicarboxylate transporter-DctP subunit</fullName>
    </submittedName>
</protein>
<evidence type="ECO:0000256" key="3">
    <source>
        <dbReference type="ARBA" id="ARBA00022729"/>
    </source>
</evidence>
<feature type="signal peptide" evidence="4">
    <location>
        <begin position="1"/>
        <end position="24"/>
    </location>
</feature>
<accession>A0A1S7LMD3</accession>
<dbReference type="Gene3D" id="3.40.190.170">
    <property type="entry name" value="Bacterial extracellular solute-binding protein, family 7"/>
    <property type="match status" value="1"/>
</dbReference>
<name>A0A1S7LMD3_MAGMO</name>
<dbReference type="NCBIfam" id="NF037995">
    <property type="entry name" value="TRAP_S1"/>
    <property type="match status" value="1"/>
</dbReference>
<dbReference type="InterPro" id="IPR038404">
    <property type="entry name" value="TRAP_DctP_sf"/>
</dbReference>
<keyword evidence="3 4" id="KW-0732">Signal</keyword>
<proteinExistence type="inferred from homology"/>
<evidence type="ECO:0000313" key="5">
    <source>
        <dbReference type="EMBL" id="CRH07287.1"/>
    </source>
</evidence>
<dbReference type="GO" id="GO:0055085">
    <property type="term" value="P:transmembrane transport"/>
    <property type="evidence" value="ECO:0007669"/>
    <property type="project" value="InterPro"/>
</dbReference>
<gene>
    <name evidence="5" type="ORF">MAGMO_3146</name>
</gene>
<dbReference type="InterPro" id="IPR004682">
    <property type="entry name" value="TRAP_DctP"/>
</dbReference>
<dbReference type="PIRSF" id="PIRSF006470">
    <property type="entry name" value="DctB"/>
    <property type="match status" value="1"/>
</dbReference>
<reference evidence="5" key="1">
    <citation type="submission" date="2015-04" db="EMBL/GenBank/DDBJ databases">
        <authorList>
            <person name="Syromyatnikov M.Y."/>
            <person name="Popov V.N."/>
        </authorList>
    </citation>
    <scope>NUCLEOTIDE SEQUENCE</scope>
    <source>
        <strain evidence="5">MO-1</strain>
    </source>
</reference>
<dbReference type="GO" id="GO:0030288">
    <property type="term" value="C:outer membrane-bounded periplasmic space"/>
    <property type="evidence" value="ECO:0007669"/>
    <property type="project" value="InterPro"/>
</dbReference>
<evidence type="ECO:0000256" key="4">
    <source>
        <dbReference type="SAM" id="SignalP"/>
    </source>
</evidence>
<dbReference type="PANTHER" id="PTHR33376:SF7">
    <property type="entry name" value="C4-DICARBOXYLATE-BINDING PROTEIN DCTB"/>
    <property type="match status" value="1"/>
</dbReference>
<sequence length="350" mass="38366">MRYLSISLWVMALVALTTSTTLQAAPVEEKILYLSHLNANTMANATGAMATRFTQSLAHLSKGSLRVEVFPEGQLGHQAQIVGLVKKGTIQSAIVSVGALAKIYPRIGVLNYPFRFANLQDTYRVFDGPFGHALAKDIFQTTGLKVLGYGDTGGLFVLTNSKKPVHSPDDMDGMRVRTMNMQSHQLFIKSLKGVPISIAWKELPNALSNRTVDGQMNPATIVQMGKLDRVQSHLTVTNHLYTPYIWIFNTAFLTGLSQQERAALSRAVGVGVDASRRLAASSKALEQLAKSMQITRPSSFELELFQEQTQPPLAKFIRESLGEEGSALLKVFQQKQPGETGSEVDDEAEE</sequence>
<dbReference type="AlphaFoldDB" id="A0A1S7LMD3"/>